<gene>
    <name evidence="1" type="ORF">PBLR_13948</name>
</gene>
<name>A0A383RGY0_PAEAL</name>
<evidence type="ECO:0000313" key="1">
    <source>
        <dbReference type="EMBL" id="SYX85526.1"/>
    </source>
</evidence>
<dbReference type="AlphaFoldDB" id="A0A383RGY0"/>
<dbReference type="InterPro" id="IPR014199">
    <property type="entry name" value="Spore_YtxC"/>
</dbReference>
<protein>
    <submittedName>
        <fullName evidence="1">Sporulation protein YtxC</fullName>
    </submittedName>
</protein>
<dbReference type="Proteomes" id="UP000304148">
    <property type="component" value="Chromosome"/>
</dbReference>
<dbReference type="EMBL" id="LS992241">
    <property type="protein sequence ID" value="SYX85526.1"/>
    <property type="molecule type" value="Genomic_DNA"/>
</dbReference>
<dbReference type="RefSeq" id="WP_138187310.1">
    <property type="nucleotide sequence ID" value="NZ_LS992241.1"/>
</dbReference>
<reference evidence="2" key="1">
    <citation type="submission" date="2018-08" db="EMBL/GenBank/DDBJ databases">
        <authorList>
            <person name="Chevrot R."/>
        </authorList>
    </citation>
    <scope>NUCLEOTIDE SEQUENCE [LARGE SCALE GENOMIC DNA]</scope>
</reference>
<organism evidence="1 2">
    <name type="scientific">Paenibacillus alvei</name>
    <name type="common">Bacillus alvei</name>
    <dbReference type="NCBI Taxonomy" id="44250"/>
    <lineage>
        <taxon>Bacteria</taxon>
        <taxon>Bacillati</taxon>
        <taxon>Bacillota</taxon>
        <taxon>Bacilli</taxon>
        <taxon>Bacillales</taxon>
        <taxon>Paenibacillaceae</taxon>
        <taxon>Paenibacillus</taxon>
    </lineage>
</organism>
<proteinExistence type="predicted"/>
<dbReference type="Pfam" id="PF08812">
    <property type="entry name" value="YtxC"/>
    <property type="match status" value="1"/>
</dbReference>
<accession>A0A383RGY0</accession>
<sequence length="318" mass="36805">MELFTISLPLRSEYDAVTLTDLLQQELSDLHKQPNGVEFQQWSEGETAWITCRGILPGFQLSTQGQDVWNRAAKAVAEFILSQKERLLLASLIAKDSKYSEEERRKIEEYCQQLLNGGDETGSSESRRRRKGKLTRALRRYLEDHTALNVEGFIQFRLRHYLTELREVVDYAIDEYVLERQYQEFIGLLKYFVFIQETKIPLAHLMHKGGHEFTLLDEDLQPLEPKHVMNGMVVEMIDYDMEMEDMIVSTLINVSPQNIIIHTREPESQVIKTIQQIFESRVHVCVLCSSCHAVLGGDGWPHETLVHNNVQDGSMLRP</sequence>
<evidence type="ECO:0000313" key="2">
    <source>
        <dbReference type="Proteomes" id="UP000304148"/>
    </source>
</evidence>